<feature type="compositionally biased region" description="Basic and acidic residues" evidence="3">
    <location>
        <begin position="356"/>
        <end position="440"/>
    </location>
</feature>
<feature type="domain" description="NADP-dependent oxidoreductase" evidence="4">
    <location>
        <begin position="19"/>
        <end position="187"/>
    </location>
</feature>
<dbReference type="GO" id="GO:0016491">
    <property type="term" value="F:oxidoreductase activity"/>
    <property type="evidence" value="ECO:0007669"/>
    <property type="project" value="InterPro"/>
</dbReference>
<feature type="compositionally biased region" description="Basic and acidic residues" evidence="3">
    <location>
        <begin position="448"/>
        <end position="460"/>
    </location>
</feature>
<evidence type="ECO:0000313" key="5">
    <source>
        <dbReference type="EMBL" id="PKU34752.1"/>
    </source>
</evidence>
<feature type="compositionally biased region" description="Basic and acidic residues" evidence="3">
    <location>
        <begin position="537"/>
        <end position="578"/>
    </location>
</feature>
<dbReference type="OrthoDB" id="416253at2759"/>
<feature type="compositionally biased region" description="Low complexity" evidence="3">
    <location>
        <begin position="475"/>
        <end position="488"/>
    </location>
</feature>
<feature type="repeat" description="TPR" evidence="2">
    <location>
        <begin position="615"/>
        <end position="648"/>
    </location>
</feature>
<evidence type="ECO:0000256" key="3">
    <source>
        <dbReference type="SAM" id="MobiDB-lite"/>
    </source>
</evidence>
<dbReference type="PRINTS" id="PR00069">
    <property type="entry name" value="ALDKETRDTASE"/>
</dbReference>
<evidence type="ECO:0000259" key="4">
    <source>
        <dbReference type="Pfam" id="PF00248"/>
    </source>
</evidence>
<dbReference type="PROSITE" id="PS50005">
    <property type="entry name" value="TPR"/>
    <property type="match status" value="1"/>
</dbReference>
<dbReference type="InterPro" id="IPR020471">
    <property type="entry name" value="AKR"/>
</dbReference>
<dbReference type="InterPro" id="IPR011990">
    <property type="entry name" value="TPR-like_helical_dom_sf"/>
</dbReference>
<dbReference type="InterPro" id="IPR019734">
    <property type="entry name" value="TPR_rpt"/>
</dbReference>
<dbReference type="PROSITE" id="PS00798">
    <property type="entry name" value="ALDOKETO_REDUCTASE_1"/>
    <property type="match status" value="1"/>
</dbReference>
<dbReference type="InterPro" id="IPR018170">
    <property type="entry name" value="Aldo/ket_reductase_CS"/>
</dbReference>
<dbReference type="InterPro" id="IPR036812">
    <property type="entry name" value="NAD(P)_OxRdtase_dom_sf"/>
</dbReference>
<comment type="similarity">
    <text evidence="1">Belongs to the aldo/keto reductase family.</text>
</comment>
<reference evidence="6" key="2">
    <citation type="submission" date="2017-12" db="EMBL/GenBank/DDBJ databases">
        <title>Genome sequence of the Bar-tailed Godwit (Limosa lapponica baueri).</title>
        <authorList>
            <person name="Lima N.C.B."/>
            <person name="Parody-Merino A.M."/>
            <person name="Battley P.F."/>
            <person name="Fidler A.E."/>
            <person name="Prosdocimi F."/>
        </authorList>
    </citation>
    <scope>NUCLEOTIDE SEQUENCE [LARGE SCALE GENOMIC DNA]</scope>
</reference>
<protein>
    <submittedName>
        <fullName evidence="5">Nuclear autoantigenic sperm protein</fullName>
    </submittedName>
</protein>
<sequence length="660" mass="73786">MSAACDFVTLNTGQKMPLIGLGTWKSERGQVKEAVKYALSVGYRHIDCAAAYSNEVEIGEAFQECLGPNKVIKREDLFVTSKLWNTKHHPDDVEPALRKTLGDLKLDYLDLYLMHWPHAFERGDNLFPKNPDNTMRYDYTDYKDTWKAMEKLVEKGLVKAIGLSNFNSRQIDDVLSVATVKPAVLQVFDFSLTEEEMSHIGSLNKNWRYIVPMITCSSFLTVLPLTVQQRAVAFPWMEEELAAPSTSTDKTDRMENGVLGNALEGVQVEEEGEKAEDDSVLPAVDEEAREELREQVYNAMGEKEEAKKSTEETPVLSEKEIKEEDVEMKEITEEKPTEEAVADKDLKLEEAEEKMEDSVEKEVPSEEQKQQVAVEKEATKEEAAVEEKVVEKEQKVVPEGKVAETTEEKERTTEVSDKEAKAAVEEAKAGEAAVEEKGEVGEQAAAEAAEKETAVEKGEAVEGQAEAAVEEKAVAQEVAAEGQAAAAVEQKEAAEGEAEAAEQKKVEEKEELVETATAEKPDESKEMESSKEPVPTEGKDPSNDMEEKAEVAAKVEKEEKKDDLMEEGEGAKVEKEEKDDLMEEGEENYTQAIEEFQACLALQQKYLEAHDRLLAESHYQLALAYHYNSQFDEAVLQFGKSVEVIDKRLGKWVSQTAQRM</sequence>
<dbReference type="Proteomes" id="UP000233556">
    <property type="component" value="Unassembled WGS sequence"/>
</dbReference>
<dbReference type="Pfam" id="PF00248">
    <property type="entry name" value="Aldo_ket_red"/>
    <property type="match status" value="1"/>
</dbReference>
<evidence type="ECO:0000256" key="1">
    <source>
        <dbReference type="ARBA" id="ARBA00007905"/>
    </source>
</evidence>
<evidence type="ECO:0000313" key="6">
    <source>
        <dbReference type="Proteomes" id="UP000233556"/>
    </source>
</evidence>
<evidence type="ECO:0000256" key="2">
    <source>
        <dbReference type="PROSITE-ProRule" id="PRU00339"/>
    </source>
</evidence>
<feature type="compositionally biased region" description="Basic and acidic residues" evidence="3">
    <location>
        <begin position="301"/>
        <end position="349"/>
    </location>
</feature>
<organism evidence="5 6">
    <name type="scientific">Limosa lapponica baueri</name>
    <dbReference type="NCBI Taxonomy" id="1758121"/>
    <lineage>
        <taxon>Eukaryota</taxon>
        <taxon>Metazoa</taxon>
        <taxon>Chordata</taxon>
        <taxon>Craniata</taxon>
        <taxon>Vertebrata</taxon>
        <taxon>Euteleostomi</taxon>
        <taxon>Archelosauria</taxon>
        <taxon>Archosauria</taxon>
        <taxon>Dinosauria</taxon>
        <taxon>Saurischia</taxon>
        <taxon>Theropoda</taxon>
        <taxon>Coelurosauria</taxon>
        <taxon>Aves</taxon>
        <taxon>Neognathae</taxon>
        <taxon>Neoaves</taxon>
        <taxon>Charadriiformes</taxon>
        <taxon>Scolopacidae</taxon>
        <taxon>Limosa</taxon>
    </lineage>
</organism>
<name>A0A2I0TLU8_LIMLA</name>
<reference evidence="6" key="1">
    <citation type="submission" date="2017-11" db="EMBL/GenBank/DDBJ databases">
        <authorList>
            <person name="Lima N.C."/>
            <person name="Parody-Merino A.M."/>
            <person name="Battley P.F."/>
            <person name="Fidler A.E."/>
            <person name="Prosdocimi F."/>
        </authorList>
    </citation>
    <scope>NUCLEOTIDE SEQUENCE [LARGE SCALE GENOMIC DNA]</scope>
</reference>
<dbReference type="AlphaFoldDB" id="A0A2I0TLU8"/>
<dbReference type="EMBL" id="KZ508829">
    <property type="protein sequence ID" value="PKU34752.1"/>
    <property type="molecule type" value="Genomic_DNA"/>
</dbReference>
<dbReference type="Pfam" id="PF13424">
    <property type="entry name" value="TPR_12"/>
    <property type="match status" value="1"/>
</dbReference>
<proteinExistence type="inferred from homology"/>
<dbReference type="PROSITE" id="PS00062">
    <property type="entry name" value="ALDOKETO_REDUCTASE_2"/>
    <property type="match status" value="1"/>
</dbReference>
<feature type="region of interest" description="Disordered" evidence="3">
    <location>
        <begin position="298"/>
        <end position="584"/>
    </location>
</feature>
<dbReference type="SUPFAM" id="SSF48452">
    <property type="entry name" value="TPR-like"/>
    <property type="match status" value="1"/>
</dbReference>
<dbReference type="SUPFAM" id="SSF51430">
    <property type="entry name" value="NAD(P)-linked oxidoreductase"/>
    <property type="match status" value="1"/>
</dbReference>
<accession>A0A2I0TLU8</accession>
<dbReference type="Gene3D" id="1.25.40.10">
    <property type="entry name" value="Tetratricopeptide repeat domain"/>
    <property type="match status" value="1"/>
</dbReference>
<keyword evidence="2" id="KW-0802">TPR repeat</keyword>
<keyword evidence="6" id="KW-1185">Reference proteome</keyword>
<dbReference type="InterPro" id="IPR023210">
    <property type="entry name" value="NADP_OxRdtase_dom"/>
</dbReference>
<gene>
    <name evidence="5" type="ORF">llap_14943</name>
</gene>
<feature type="compositionally biased region" description="Basic and acidic residues" evidence="3">
    <location>
        <begin position="517"/>
        <end position="531"/>
    </location>
</feature>
<dbReference type="Gene3D" id="3.20.20.100">
    <property type="entry name" value="NADP-dependent oxidoreductase domain"/>
    <property type="match status" value="1"/>
</dbReference>
<dbReference type="PANTHER" id="PTHR11732">
    <property type="entry name" value="ALDO/KETO REDUCTASE"/>
    <property type="match status" value="1"/>
</dbReference>